<evidence type="ECO:0000259" key="10">
    <source>
        <dbReference type="PROSITE" id="PS51998"/>
    </source>
</evidence>
<dbReference type="Gene3D" id="3.40.50.10130">
    <property type="match status" value="1"/>
</dbReference>
<evidence type="ECO:0000256" key="5">
    <source>
        <dbReference type="ARBA" id="ARBA00023157"/>
    </source>
</evidence>
<organism evidence="11 12">
    <name type="scientific">Nematostella vectensis</name>
    <name type="common">Starlet sea anemone</name>
    <dbReference type="NCBI Taxonomy" id="45351"/>
    <lineage>
        <taxon>Eukaryota</taxon>
        <taxon>Metazoa</taxon>
        <taxon>Cnidaria</taxon>
        <taxon>Anthozoa</taxon>
        <taxon>Hexacorallia</taxon>
        <taxon>Actiniaria</taxon>
        <taxon>Edwardsiidae</taxon>
        <taxon>Nematostella</taxon>
    </lineage>
</organism>
<reference evidence="11 12" key="1">
    <citation type="journal article" date="2007" name="Science">
        <title>Sea anemone genome reveals ancestral eumetazoan gene repertoire and genomic organization.</title>
        <authorList>
            <person name="Putnam N.H."/>
            <person name="Srivastava M."/>
            <person name="Hellsten U."/>
            <person name="Dirks B."/>
            <person name="Chapman J."/>
            <person name="Salamov A."/>
            <person name="Terry A."/>
            <person name="Shapiro H."/>
            <person name="Lindquist E."/>
            <person name="Kapitonov V.V."/>
            <person name="Jurka J."/>
            <person name="Genikhovich G."/>
            <person name="Grigoriev I.V."/>
            <person name="Lucas S.M."/>
            <person name="Steele R.E."/>
            <person name="Finnerty J.R."/>
            <person name="Technau U."/>
            <person name="Martindale M.Q."/>
            <person name="Rokhsar D.S."/>
        </authorList>
    </citation>
    <scope>NUCLEOTIDE SEQUENCE [LARGE SCALE GENOMIC DNA]</scope>
    <source>
        <strain evidence="12">CH2 X CH6</strain>
    </source>
</reference>
<dbReference type="SUPFAM" id="SSF57196">
    <property type="entry name" value="EGF/Laminin"/>
    <property type="match status" value="1"/>
</dbReference>
<dbReference type="eggNOG" id="KOG2379">
    <property type="taxonomic scope" value="Eukaryota"/>
</dbReference>
<dbReference type="FunFam" id="2.10.25.10:FF:000038">
    <property type="entry name" value="Fibrillin 2"/>
    <property type="match status" value="1"/>
</dbReference>
<dbReference type="InterPro" id="IPR019835">
    <property type="entry name" value="SWIB_domain"/>
</dbReference>
<dbReference type="InterPro" id="IPR003903">
    <property type="entry name" value="UIM_dom"/>
</dbReference>
<evidence type="ECO:0000313" key="12">
    <source>
        <dbReference type="Proteomes" id="UP000001593"/>
    </source>
</evidence>
<dbReference type="Pfam" id="PF02201">
    <property type="entry name" value="SWIB"/>
    <property type="match status" value="1"/>
</dbReference>
<dbReference type="GO" id="GO:0005634">
    <property type="term" value="C:nucleus"/>
    <property type="evidence" value="ECO:0000318"/>
    <property type="project" value="GO_Central"/>
</dbReference>
<dbReference type="HOGENOM" id="CLU_245032_0_0_1"/>
<dbReference type="SMART" id="SM00891">
    <property type="entry name" value="ERCC4"/>
    <property type="match status" value="1"/>
</dbReference>
<dbReference type="GO" id="GO:0005509">
    <property type="term" value="F:calcium ion binding"/>
    <property type="evidence" value="ECO:0007669"/>
    <property type="project" value="InterPro"/>
</dbReference>
<comment type="caution">
    <text evidence="6">Lacks conserved residue(s) required for the propagation of feature annotation.</text>
</comment>
<dbReference type="PROSITE" id="PS50026">
    <property type="entry name" value="EGF_3"/>
    <property type="match status" value="1"/>
</dbReference>
<name>A7RZK2_NEMVE</name>
<dbReference type="InterPro" id="IPR001881">
    <property type="entry name" value="EGF-like_Ca-bd_dom"/>
</dbReference>
<dbReference type="Pfam" id="PF08766">
    <property type="entry name" value="DEK_C"/>
    <property type="match status" value="1"/>
</dbReference>
<feature type="compositionally biased region" description="Basic and acidic residues" evidence="7">
    <location>
        <begin position="1461"/>
        <end position="1474"/>
    </location>
</feature>
<feature type="domain" description="EGF-like" evidence="8">
    <location>
        <begin position="1289"/>
        <end position="1329"/>
    </location>
</feature>
<evidence type="ECO:0000256" key="6">
    <source>
        <dbReference type="PROSITE-ProRule" id="PRU00076"/>
    </source>
</evidence>
<dbReference type="GO" id="GO:0003677">
    <property type="term" value="F:DNA binding"/>
    <property type="evidence" value="ECO:0007669"/>
    <property type="project" value="InterPro"/>
</dbReference>
<dbReference type="Proteomes" id="UP000001593">
    <property type="component" value="Unassembled WGS sequence"/>
</dbReference>
<feature type="compositionally biased region" description="Basic residues" evidence="7">
    <location>
        <begin position="1475"/>
        <end position="1485"/>
    </location>
</feature>
<dbReference type="PROSITE" id="PS51925">
    <property type="entry name" value="SWIB_MDM2"/>
    <property type="match status" value="1"/>
</dbReference>
<dbReference type="Pfam" id="PF07645">
    <property type="entry name" value="EGF_CA"/>
    <property type="match status" value="1"/>
</dbReference>
<feature type="region of interest" description="Disordered" evidence="7">
    <location>
        <begin position="478"/>
        <end position="505"/>
    </location>
</feature>
<dbReference type="PROSITE" id="PS51998">
    <property type="entry name" value="DEK_C"/>
    <property type="match status" value="1"/>
</dbReference>
<feature type="compositionally biased region" description="Basic and acidic residues" evidence="7">
    <location>
        <begin position="1411"/>
        <end position="1421"/>
    </location>
</feature>
<dbReference type="PROSITE" id="PS00010">
    <property type="entry name" value="ASX_HYDROXYL"/>
    <property type="match status" value="1"/>
</dbReference>
<dbReference type="InterPro" id="IPR011335">
    <property type="entry name" value="Restrct_endonuc-II-like"/>
</dbReference>
<dbReference type="STRING" id="45351.A7RZK2"/>
<dbReference type="InterPro" id="IPR036885">
    <property type="entry name" value="SWIB_MDM2_dom_sf"/>
</dbReference>
<evidence type="ECO:0000256" key="4">
    <source>
        <dbReference type="ARBA" id="ARBA00022737"/>
    </source>
</evidence>
<dbReference type="SUPFAM" id="SSF109715">
    <property type="entry name" value="DEK C-terminal domain"/>
    <property type="match status" value="1"/>
</dbReference>
<keyword evidence="4" id="KW-0677">Repeat</keyword>
<dbReference type="InParanoid" id="A7RZK2"/>
<dbReference type="InterPro" id="IPR047416">
    <property type="entry name" value="XPF_nuclease_Mus81"/>
</dbReference>
<dbReference type="Pfam" id="PF23625">
    <property type="entry name" value="UIM_2"/>
    <property type="match status" value="2"/>
</dbReference>
<dbReference type="SMART" id="SM00179">
    <property type="entry name" value="EGF_CA"/>
    <property type="match status" value="1"/>
</dbReference>
<dbReference type="Pfam" id="PF02809">
    <property type="entry name" value="UIM"/>
    <property type="match status" value="2"/>
</dbReference>
<dbReference type="PANTHER" id="PTHR13844">
    <property type="entry name" value="SWI/SNF-RELATED MATRIX-ASSOCIATED ACTIN-DEPENDENT REGULATOR OF CHROMATIN SUBFAMILY D"/>
    <property type="match status" value="1"/>
</dbReference>
<dbReference type="SUPFAM" id="SSF52980">
    <property type="entry name" value="Restriction endonuclease-like"/>
    <property type="match status" value="1"/>
</dbReference>
<dbReference type="Gene3D" id="2.10.25.10">
    <property type="entry name" value="Laminin"/>
    <property type="match status" value="2"/>
</dbReference>
<feature type="domain" description="DM2" evidence="9">
    <location>
        <begin position="1501"/>
        <end position="1578"/>
    </location>
</feature>
<evidence type="ECO:0000313" key="11">
    <source>
        <dbReference type="EMBL" id="EDO43110.1"/>
    </source>
</evidence>
<evidence type="ECO:0000256" key="1">
    <source>
        <dbReference type="ARBA" id="ARBA00006373"/>
    </source>
</evidence>
<dbReference type="PROSITE" id="PS01187">
    <property type="entry name" value="EGF_CA"/>
    <property type="match status" value="1"/>
</dbReference>
<evidence type="ECO:0000256" key="7">
    <source>
        <dbReference type="SAM" id="MobiDB-lite"/>
    </source>
</evidence>
<dbReference type="CDD" id="cd10567">
    <property type="entry name" value="SWIB-MDM2_like"/>
    <property type="match status" value="1"/>
</dbReference>
<dbReference type="InterPro" id="IPR006166">
    <property type="entry name" value="ERCC4_domain"/>
</dbReference>
<keyword evidence="3" id="KW-0732">Signal</keyword>
<dbReference type="Gene3D" id="1.10.245.10">
    <property type="entry name" value="SWIB/MDM2 domain"/>
    <property type="match status" value="1"/>
</dbReference>
<evidence type="ECO:0000256" key="2">
    <source>
        <dbReference type="ARBA" id="ARBA00022536"/>
    </source>
</evidence>
<dbReference type="GO" id="GO:0004518">
    <property type="term" value="F:nuclease activity"/>
    <property type="evidence" value="ECO:0007669"/>
    <property type="project" value="InterPro"/>
</dbReference>
<dbReference type="InterPro" id="IPR014876">
    <property type="entry name" value="DEK_C"/>
</dbReference>
<comment type="similarity">
    <text evidence="1">Belongs to the EGF domain peptide family.</text>
</comment>
<dbReference type="SUPFAM" id="SSF47592">
    <property type="entry name" value="SWIB/MDM2 domain"/>
    <property type="match status" value="1"/>
</dbReference>
<dbReference type="CDD" id="cd20074">
    <property type="entry name" value="XPF_nuclease_Mus81"/>
    <property type="match status" value="1"/>
</dbReference>
<keyword evidence="12" id="KW-1185">Reference proteome</keyword>
<dbReference type="GO" id="GO:0006281">
    <property type="term" value="P:DNA repair"/>
    <property type="evidence" value="ECO:0007669"/>
    <property type="project" value="UniProtKB-ARBA"/>
</dbReference>
<gene>
    <name evidence="11" type="ORF">NEMVEDRAFT_v1g241781</name>
</gene>
<dbReference type="eggNOG" id="KOG1215">
    <property type="taxonomic scope" value="Eukaryota"/>
</dbReference>
<keyword evidence="2 6" id="KW-0245">EGF-like domain</keyword>
<feature type="domain" description="DEK-C" evidence="10">
    <location>
        <begin position="1331"/>
        <end position="1386"/>
    </location>
</feature>
<dbReference type="InterPro" id="IPR018097">
    <property type="entry name" value="EGF_Ca-bd_CS"/>
</dbReference>
<dbReference type="SMART" id="SM00181">
    <property type="entry name" value="EGF"/>
    <property type="match status" value="2"/>
</dbReference>
<protein>
    <submittedName>
        <fullName evidence="11">Uncharacterized protein</fullName>
    </submittedName>
</protein>
<dbReference type="SMART" id="SM00726">
    <property type="entry name" value="UIM"/>
    <property type="match status" value="4"/>
</dbReference>
<feature type="compositionally biased region" description="Basic and acidic residues" evidence="7">
    <location>
        <begin position="489"/>
        <end position="500"/>
    </location>
</feature>
<dbReference type="InterPro" id="IPR000152">
    <property type="entry name" value="EGF-type_Asp/Asn_hydroxyl_site"/>
</dbReference>
<feature type="compositionally biased region" description="Basic and acidic residues" evidence="7">
    <location>
        <begin position="1388"/>
        <end position="1404"/>
    </location>
</feature>
<sequence>MDFMLCRRPIKSPKQASQLEGIGKIIKTRLDEIIKDDKYSVEPPNPGCHASTGSGLLVALLNESEAIGLSDGGRPLVPEDDLKEACACICDEKFNIVSTLDGAAAMCPAWWRINVLISRGYIKKRSRGKKTVYELLPPGEDVAHRLRGTHILPAPQRLTVSKNTAKNISAQSSSKQFDSLYCTDTGDDGVTLLVDIHELGGDNVRLGELSRRLNDWGVQHKSRSLLCGDYQWLWRANGCEYTLPVLLERKRADDLADSIKDGRYTKQKDRMLAWSIKDGPYTKQKDRILASKDKFGILSDDVSLQYLVESTPAAYRVGCMDGCNGVGKCGNPSVEQVEAAVEDLRASRDFTLVETRSIEGSVEYLASVTTDLKRRVSRGDFEALRLLNKGTAASTAGGVRERSSIKRMDPSATISKSCSQFDQYDELNSPSCMRTTHSGTKVEKGETGGEKDIALVCAIQASLQDTYPKFGYDDGFDHSPRKRSLNKGNHTEVSRQLKETEDSDLTRAIQTSLEDTKKATNTCPKFNEEDILEHSPRFYLRTKENRTDLIEKEDSAFVSAIQACLMDSIKTSNICSKLDDECMSKYSPRIRSVKAKTDLKDVKGEAEITEERELARAIKASLNDTTKPFSTCSKVDDDDLIEYSAHKRNLHSEVDLSDLNGVKVTDGELARAIQASLNDTPKTNIWPTSVGRDNLVYSPRGEGVKRENGTVDTNDAQCHNNASCASQVSADQKRRKRYRAIQIDDLFDDCVKKRPKSEVEAAPRLNIAITLNEMGSHQEKKQIEILDSQEEGAFNPFVDGAVYVFDARSDKYHGRGTSDWSNTCTGKASSGNQGLLTEESVRNLPENSLTKQESNLSSSVCVTGEDSSDIYVEPQAFYDKEKIGLVIGVMHDCSQAAVQNALFQTKGSVEEAIVVLLDNKSDSTPCDVIDLTRQRHYKRKYGKYVVFKSCVTRLVMRDVGHSMTLDLLASYRATALSAIEGFFLAYLYTVPPKTLQSFKGGGLRTGANMPAAMKQKYTTYSMQFENQRAHNPSQAQFAQNRQNALNYIQSKLETAGLTTHLQNFQTSHTTTREDHRIAAETTVPYLWLLTDQKLDQSPNQQIFRLSWGFTVAGRQKENGFLEQFKNIFDSVRLDDGFQVFQTGWDIRGVPSAVNRSVLLDAFKDGDHMSFWGSDQNTILLTDTCYNRGYMTNSNCKYSGDCDKLSKLDNTDYNSMYSVLPNKWPTATFVPLVLAATVMPCVWLVDVSASLAFLAMDNWMFKCDFNAKCVGDTSCVCKAGYTGSGEVCTDIDECAVGTSTCDSNAVCSNTAGGYTCACKDEYTENGQSCSGRNFHIRLYYCQLDILQDAELSELTSRIVRSRLEEKFSVSLKERKKEVDALLMQTIQEKEAENTDKIGEKNNAERSDEESEISEKGDTEKVVHKASKKRVLKKSPATPSKRSKPISSAEVPESDSDEDVDDEKIARKLHENERGLRARKQSVKKAQKTPQKKEPSGTKGKTGFGKLMVLSPELAAILGQDKMSRSDVVKGMWAIIKERNLMDPKDKRFHICDDQLLKVFGTKRVKSFSMMKYLKHHVKDPSLIA</sequence>
<dbReference type="InterPro" id="IPR000742">
    <property type="entry name" value="EGF"/>
</dbReference>
<feature type="compositionally biased region" description="Acidic residues" evidence="7">
    <location>
        <begin position="1450"/>
        <end position="1460"/>
    </location>
</feature>
<evidence type="ECO:0000256" key="3">
    <source>
        <dbReference type="ARBA" id="ARBA00022729"/>
    </source>
</evidence>
<dbReference type="SMART" id="SM00151">
    <property type="entry name" value="SWIB"/>
    <property type="match status" value="1"/>
</dbReference>
<dbReference type="InterPro" id="IPR003121">
    <property type="entry name" value="SWIB_MDM2_domain"/>
</dbReference>
<feature type="region of interest" description="Disordered" evidence="7">
    <location>
        <begin position="1388"/>
        <end position="1502"/>
    </location>
</feature>
<dbReference type="eggNOG" id="KOG1946">
    <property type="taxonomic scope" value="Eukaryota"/>
</dbReference>
<proteinExistence type="inferred from homology"/>
<keyword evidence="5" id="KW-1015">Disulfide bond</keyword>
<dbReference type="EMBL" id="DS469557">
    <property type="protein sequence ID" value="EDO43110.1"/>
    <property type="molecule type" value="Genomic_DNA"/>
</dbReference>
<feature type="compositionally biased region" description="Basic residues" evidence="7">
    <location>
        <begin position="1422"/>
        <end position="1431"/>
    </location>
</feature>
<evidence type="ECO:0000259" key="9">
    <source>
        <dbReference type="PROSITE" id="PS51925"/>
    </source>
</evidence>
<evidence type="ECO:0000259" key="8">
    <source>
        <dbReference type="PROSITE" id="PS50026"/>
    </source>
</evidence>
<accession>A7RZK2</accession>
<dbReference type="InterPro" id="IPR049883">
    <property type="entry name" value="NOTCH1_EGF-like"/>
</dbReference>
<dbReference type="CDD" id="cd00054">
    <property type="entry name" value="EGF_CA"/>
    <property type="match status" value="1"/>
</dbReference>
<dbReference type="Pfam" id="PF02732">
    <property type="entry name" value="ERCC4"/>
    <property type="match status" value="1"/>
</dbReference>